<dbReference type="InterPro" id="IPR001867">
    <property type="entry name" value="OmpR/PhoB-type_DNA-bd"/>
</dbReference>
<dbReference type="InterPro" id="IPR011006">
    <property type="entry name" value="CheY-like_superfamily"/>
</dbReference>
<dbReference type="CDD" id="cd00383">
    <property type="entry name" value="trans_reg_C"/>
    <property type="match status" value="1"/>
</dbReference>
<dbReference type="PROSITE" id="PS50110">
    <property type="entry name" value="RESPONSE_REGULATORY"/>
    <property type="match status" value="1"/>
</dbReference>
<dbReference type="SUPFAM" id="SSF46894">
    <property type="entry name" value="C-terminal effector domain of the bipartite response regulators"/>
    <property type="match status" value="1"/>
</dbReference>
<name>A0ABV7HDQ3_9GAMM</name>
<dbReference type="PROSITE" id="PS51755">
    <property type="entry name" value="OMPR_PHOB"/>
    <property type="match status" value="1"/>
</dbReference>
<keyword evidence="1 3" id="KW-0238">DNA-binding</keyword>
<organism evidence="6 7">
    <name type="scientific">Litoribrevibacter euphylliae</name>
    <dbReference type="NCBI Taxonomy" id="1834034"/>
    <lineage>
        <taxon>Bacteria</taxon>
        <taxon>Pseudomonadati</taxon>
        <taxon>Pseudomonadota</taxon>
        <taxon>Gammaproteobacteria</taxon>
        <taxon>Oceanospirillales</taxon>
        <taxon>Oceanospirillaceae</taxon>
        <taxon>Litoribrevibacter</taxon>
    </lineage>
</organism>
<evidence type="ECO:0000256" key="2">
    <source>
        <dbReference type="PROSITE-ProRule" id="PRU00169"/>
    </source>
</evidence>
<feature type="modified residue" description="4-aspartylphosphate" evidence="2">
    <location>
        <position position="52"/>
    </location>
</feature>
<dbReference type="SUPFAM" id="SSF52172">
    <property type="entry name" value="CheY-like"/>
    <property type="match status" value="1"/>
</dbReference>
<sequence length="242" mass="26955">MHKVLLVEDEQSIADNVIYALRQEGLDVEWLSLGQAAVEHCQHQSVDVVILDVGLPDLSGFDVCKAIRTFSSVPVIFLTARGDEIDRVVGLEIGGDDYVVKPFSPRELSARVKAILRRQSGLLSPSGVSGASTASSDESQASVLVRGRLRLDSQLKRAFFNDQMLDLTAYEFGILETLMQQPERIFSREQLMEKVWRSPEESFDRAVDTHIKTLRAKLKQVDDQGDIIQTHRGLGYSLKAGQ</sequence>
<dbReference type="Proteomes" id="UP001595476">
    <property type="component" value="Unassembled WGS sequence"/>
</dbReference>
<dbReference type="EMBL" id="JBHRSZ010000002">
    <property type="protein sequence ID" value="MFC3150834.1"/>
    <property type="molecule type" value="Genomic_DNA"/>
</dbReference>
<dbReference type="Pfam" id="PF00072">
    <property type="entry name" value="Response_reg"/>
    <property type="match status" value="1"/>
</dbReference>
<dbReference type="Gene3D" id="6.10.250.690">
    <property type="match status" value="1"/>
</dbReference>
<feature type="domain" description="Response regulatory" evidence="4">
    <location>
        <begin position="3"/>
        <end position="116"/>
    </location>
</feature>
<keyword evidence="7" id="KW-1185">Reference proteome</keyword>
<dbReference type="InterPro" id="IPR001789">
    <property type="entry name" value="Sig_transdc_resp-reg_receiver"/>
</dbReference>
<evidence type="ECO:0000259" key="4">
    <source>
        <dbReference type="PROSITE" id="PS50110"/>
    </source>
</evidence>
<evidence type="ECO:0000256" key="1">
    <source>
        <dbReference type="ARBA" id="ARBA00023125"/>
    </source>
</evidence>
<dbReference type="InterPro" id="IPR036388">
    <property type="entry name" value="WH-like_DNA-bd_sf"/>
</dbReference>
<evidence type="ECO:0000259" key="5">
    <source>
        <dbReference type="PROSITE" id="PS51755"/>
    </source>
</evidence>
<feature type="domain" description="OmpR/PhoB-type" evidence="5">
    <location>
        <begin position="141"/>
        <end position="240"/>
    </location>
</feature>
<dbReference type="PANTHER" id="PTHR48111">
    <property type="entry name" value="REGULATOR OF RPOS"/>
    <property type="match status" value="1"/>
</dbReference>
<evidence type="ECO:0000313" key="6">
    <source>
        <dbReference type="EMBL" id="MFC3150834.1"/>
    </source>
</evidence>
<dbReference type="Gene3D" id="1.10.10.10">
    <property type="entry name" value="Winged helix-like DNA-binding domain superfamily/Winged helix DNA-binding domain"/>
    <property type="match status" value="1"/>
</dbReference>
<dbReference type="Pfam" id="PF00486">
    <property type="entry name" value="Trans_reg_C"/>
    <property type="match status" value="1"/>
</dbReference>
<dbReference type="InterPro" id="IPR016032">
    <property type="entry name" value="Sig_transdc_resp-reg_C-effctor"/>
</dbReference>
<keyword evidence="2" id="KW-0597">Phosphoprotein</keyword>
<dbReference type="SMART" id="SM00862">
    <property type="entry name" value="Trans_reg_C"/>
    <property type="match status" value="1"/>
</dbReference>
<dbReference type="RefSeq" id="WP_386718364.1">
    <property type="nucleotide sequence ID" value="NZ_JBHRSZ010000002.1"/>
</dbReference>
<comment type="caution">
    <text evidence="6">The sequence shown here is derived from an EMBL/GenBank/DDBJ whole genome shotgun (WGS) entry which is preliminary data.</text>
</comment>
<feature type="DNA-binding region" description="OmpR/PhoB-type" evidence="3">
    <location>
        <begin position="141"/>
        <end position="240"/>
    </location>
</feature>
<proteinExistence type="predicted"/>
<dbReference type="SMART" id="SM00448">
    <property type="entry name" value="REC"/>
    <property type="match status" value="1"/>
</dbReference>
<evidence type="ECO:0000313" key="7">
    <source>
        <dbReference type="Proteomes" id="UP001595476"/>
    </source>
</evidence>
<dbReference type="PANTHER" id="PTHR48111:SF6">
    <property type="entry name" value="TRANSCRIPTIONAL REGULATORY PROTEIN CREB"/>
    <property type="match status" value="1"/>
</dbReference>
<gene>
    <name evidence="6" type="primary">creB</name>
    <name evidence="6" type="ORF">ACFOEK_07330</name>
</gene>
<accession>A0ABV7HDQ3</accession>
<protein>
    <submittedName>
        <fullName evidence="6">Two-component system response regulator CreB</fullName>
    </submittedName>
</protein>
<dbReference type="CDD" id="cd17574">
    <property type="entry name" value="REC_OmpR"/>
    <property type="match status" value="1"/>
</dbReference>
<dbReference type="Gene3D" id="3.40.50.2300">
    <property type="match status" value="1"/>
</dbReference>
<dbReference type="InterPro" id="IPR039420">
    <property type="entry name" value="WalR-like"/>
</dbReference>
<reference evidence="7" key="1">
    <citation type="journal article" date="2019" name="Int. J. Syst. Evol. Microbiol.">
        <title>The Global Catalogue of Microorganisms (GCM) 10K type strain sequencing project: providing services to taxonomists for standard genome sequencing and annotation.</title>
        <authorList>
            <consortium name="The Broad Institute Genomics Platform"/>
            <consortium name="The Broad Institute Genome Sequencing Center for Infectious Disease"/>
            <person name="Wu L."/>
            <person name="Ma J."/>
        </authorList>
    </citation>
    <scope>NUCLEOTIDE SEQUENCE [LARGE SCALE GENOMIC DNA]</scope>
    <source>
        <strain evidence="7">KCTC 52438</strain>
    </source>
</reference>
<evidence type="ECO:0000256" key="3">
    <source>
        <dbReference type="PROSITE-ProRule" id="PRU01091"/>
    </source>
</evidence>
<dbReference type="NCBIfam" id="NF008296">
    <property type="entry name" value="PRK11083.1"/>
    <property type="match status" value="1"/>
</dbReference>